<accession>A0ABP3Y496</accession>
<reference evidence="2" key="1">
    <citation type="journal article" date="2019" name="Int. J. Syst. Evol. Microbiol.">
        <title>The Global Catalogue of Microorganisms (GCM) 10K type strain sequencing project: providing services to taxonomists for standard genome sequencing and annotation.</title>
        <authorList>
            <consortium name="The Broad Institute Genomics Platform"/>
            <consortium name="The Broad Institute Genome Sequencing Center for Infectious Disease"/>
            <person name="Wu L."/>
            <person name="Ma J."/>
        </authorList>
    </citation>
    <scope>NUCLEOTIDE SEQUENCE [LARGE SCALE GENOMIC DNA]</scope>
    <source>
        <strain evidence="2">JCM 16083</strain>
    </source>
</reference>
<evidence type="ECO:0008006" key="3">
    <source>
        <dbReference type="Google" id="ProtNLM"/>
    </source>
</evidence>
<sequence length="213" mass="24183">MKGVLTGDIINSRKLPNTESWLLPLKEELQRWGDSPGTWEIFRGDSFQLLLDKPEDTLKAALLIKAVMKSTEPVSNRHHSPVDVRIAIGIGAHSYSNEKVVENNGEAFIFSGELIDEIKKDKRTLAIRTPWEEQNKDLNLIFQLLSIPADNWTVSSAQMMKILLETPQIKQKEIGNQLGIQQNTVNYGLKRAHADIVVQTELLFREKLLKLCQ</sequence>
<dbReference type="EMBL" id="BAAAFH010000011">
    <property type="protein sequence ID" value="GAA0875519.1"/>
    <property type="molecule type" value="Genomic_DNA"/>
</dbReference>
<dbReference type="RefSeq" id="WP_343787092.1">
    <property type="nucleotide sequence ID" value="NZ_BAAAFH010000011.1"/>
</dbReference>
<organism evidence="1 2">
    <name type="scientific">Wandonia haliotis</name>
    <dbReference type="NCBI Taxonomy" id="574963"/>
    <lineage>
        <taxon>Bacteria</taxon>
        <taxon>Pseudomonadati</taxon>
        <taxon>Bacteroidota</taxon>
        <taxon>Flavobacteriia</taxon>
        <taxon>Flavobacteriales</taxon>
        <taxon>Crocinitomicaceae</taxon>
        <taxon>Wandonia</taxon>
    </lineage>
</organism>
<evidence type="ECO:0000313" key="2">
    <source>
        <dbReference type="Proteomes" id="UP001501126"/>
    </source>
</evidence>
<proteinExistence type="predicted"/>
<comment type="caution">
    <text evidence="1">The sequence shown here is derived from an EMBL/GenBank/DDBJ whole genome shotgun (WGS) entry which is preliminary data.</text>
</comment>
<evidence type="ECO:0000313" key="1">
    <source>
        <dbReference type="EMBL" id="GAA0875519.1"/>
    </source>
</evidence>
<keyword evidence="2" id="KW-1185">Reference proteome</keyword>
<name>A0ABP3Y496_9FLAO</name>
<dbReference type="Proteomes" id="UP001501126">
    <property type="component" value="Unassembled WGS sequence"/>
</dbReference>
<protein>
    <recommendedName>
        <fullName evidence="3">Transcriptional regulator</fullName>
    </recommendedName>
</protein>
<gene>
    <name evidence="1" type="ORF">GCM10009118_19280</name>
</gene>